<comment type="subcellular location">
    <subcellularLocation>
        <location evidence="6">Cytoplasm</location>
    </subcellularLocation>
    <text evidence="6">Membrane-associated.</text>
</comment>
<dbReference type="EMBL" id="AFNU02000026">
    <property type="protein sequence ID" value="ERJ10881.1"/>
    <property type="molecule type" value="Genomic_DNA"/>
</dbReference>
<dbReference type="InParanoid" id="U2E7J6"/>
<dbReference type="GO" id="GO:0005524">
    <property type="term" value="F:ATP binding"/>
    <property type="evidence" value="ECO:0007669"/>
    <property type="project" value="UniProtKB-KW"/>
</dbReference>
<dbReference type="Gene3D" id="3.30.420.40">
    <property type="match status" value="3"/>
</dbReference>
<evidence type="ECO:0000256" key="5">
    <source>
        <dbReference type="ARBA" id="ARBA00023458"/>
    </source>
</evidence>
<dbReference type="InterPro" id="IPR004753">
    <property type="entry name" value="MreB"/>
</dbReference>
<keyword evidence="8" id="KW-1185">Reference proteome</keyword>
<comment type="function">
    <text evidence="6">Forms membrane-associated dynamic filaments that are essential for cell shape determination. Acts by regulating cell wall synthesis and cell elongation, and thus cell shape. A feedback loop between cell geometry and MreB localization may maintain elongated cell shape by targeting cell wall growth to regions of negative cell wall curvature.</text>
</comment>
<dbReference type="PRINTS" id="PR01652">
    <property type="entry name" value="SHAPEPROTEIN"/>
</dbReference>
<keyword evidence="1 6" id="KW-0963">Cytoplasm</keyword>
<dbReference type="GO" id="GO:0005737">
    <property type="term" value="C:cytoplasm"/>
    <property type="evidence" value="ECO:0007669"/>
    <property type="project" value="UniProtKB-SubCell"/>
</dbReference>
<evidence type="ECO:0000313" key="8">
    <source>
        <dbReference type="Proteomes" id="UP000005707"/>
    </source>
</evidence>
<evidence type="ECO:0000256" key="4">
    <source>
        <dbReference type="ARBA" id="ARBA00022960"/>
    </source>
</evidence>
<evidence type="ECO:0000256" key="6">
    <source>
        <dbReference type="HAMAP-Rule" id="MF_02207"/>
    </source>
</evidence>
<dbReference type="STRING" id="1033810.HLPCO_003151"/>
<dbReference type="GO" id="GO:0008360">
    <property type="term" value="P:regulation of cell shape"/>
    <property type="evidence" value="ECO:0007669"/>
    <property type="project" value="UniProtKB-UniRule"/>
</dbReference>
<organism evidence="7 8">
    <name type="scientific">Haloplasma contractile SSD-17B</name>
    <dbReference type="NCBI Taxonomy" id="1033810"/>
    <lineage>
        <taxon>Bacteria</taxon>
        <taxon>Bacillati</taxon>
        <taxon>Mycoplasmatota</taxon>
        <taxon>Mollicutes</taxon>
        <taxon>Haloplasmatales</taxon>
        <taxon>Haloplasmataceae</taxon>
        <taxon>Haloplasma</taxon>
    </lineage>
</organism>
<evidence type="ECO:0000256" key="1">
    <source>
        <dbReference type="ARBA" id="ARBA00022490"/>
    </source>
</evidence>
<dbReference type="HAMAP" id="MF_02207">
    <property type="entry name" value="MreB"/>
    <property type="match status" value="1"/>
</dbReference>
<dbReference type="OrthoDB" id="9768127at2"/>
<evidence type="ECO:0000256" key="2">
    <source>
        <dbReference type="ARBA" id="ARBA00022741"/>
    </source>
</evidence>
<dbReference type="AlphaFoldDB" id="U2E7J6"/>
<dbReference type="SUPFAM" id="SSF53067">
    <property type="entry name" value="Actin-like ATPase domain"/>
    <property type="match status" value="2"/>
</dbReference>
<evidence type="ECO:0000256" key="3">
    <source>
        <dbReference type="ARBA" id="ARBA00022840"/>
    </source>
</evidence>
<name>U2E7J6_9MOLU</name>
<keyword evidence="2 6" id="KW-0547">Nucleotide-binding</keyword>
<reference evidence="7 8" key="1">
    <citation type="journal article" date="2011" name="J. Bacteriol.">
        <title>Genome sequence of Haloplasma contractile, an unusual contractile bacterium from a deep-sea anoxic brine lake.</title>
        <authorList>
            <person name="Antunes A."/>
            <person name="Alam I."/>
            <person name="El Dorry H."/>
            <person name="Siam R."/>
            <person name="Robertson A."/>
            <person name="Bajic V.B."/>
            <person name="Stingl U."/>
        </authorList>
    </citation>
    <scope>NUCLEOTIDE SEQUENCE [LARGE SCALE GENOMIC DNA]</scope>
    <source>
        <strain evidence="7 8">SSD-17B</strain>
    </source>
</reference>
<dbReference type="CDD" id="cd10225">
    <property type="entry name" value="ASKHA_NBD_MreB-like"/>
    <property type="match status" value="1"/>
</dbReference>
<comment type="subunit">
    <text evidence="6">Forms polymers.</text>
</comment>
<feature type="binding site" evidence="6">
    <location>
        <begin position="286"/>
        <end position="289"/>
    </location>
    <ligand>
        <name>ATP</name>
        <dbReference type="ChEBI" id="CHEBI:30616"/>
    </ligand>
</feature>
<dbReference type="PANTHER" id="PTHR42749">
    <property type="entry name" value="CELL SHAPE-DETERMINING PROTEIN MREB"/>
    <property type="match status" value="1"/>
</dbReference>
<dbReference type="Proteomes" id="UP000005707">
    <property type="component" value="Unassembled WGS sequence"/>
</dbReference>
<dbReference type="InterPro" id="IPR056546">
    <property type="entry name" value="MreB_MamK-like"/>
</dbReference>
<reference evidence="7 8" key="2">
    <citation type="journal article" date="2013" name="PLoS ONE">
        <title>INDIGO - INtegrated Data Warehouse of MIcrobial GenOmes with Examples from the Red Sea Extremophiles.</title>
        <authorList>
            <person name="Alam I."/>
            <person name="Antunes A."/>
            <person name="Kamau A.A."/>
            <person name="Ba Alawi W."/>
            <person name="Kalkatawi M."/>
            <person name="Stingl U."/>
            <person name="Bajic V.B."/>
        </authorList>
    </citation>
    <scope>NUCLEOTIDE SEQUENCE [LARGE SCALE GENOMIC DNA]</scope>
    <source>
        <strain evidence="7 8">SSD-17B</strain>
    </source>
</reference>
<dbReference type="NCBIfam" id="NF010539">
    <property type="entry name" value="PRK13927.1"/>
    <property type="match status" value="1"/>
</dbReference>
<proteinExistence type="inferred from homology"/>
<dbReference type="GO" id="GO:0000902">
    <property type="term" value="P:cell morphogenesis"/>
    <property type="evidence" value="ECO:0007669"/>
    <property type="project" value="InterPro"/>
</dbReference>
<keyword evidence="4 6" id="KW-0133">Cell shape</keyword>
<gene>
    <name evidence="6" type="primary">mreB</name>
    <name evidence="7" type="ORF">HLPCO_003151</name>
</gene>
<dbReference type="InterPro" id="IPR043129">
    <property type="entry name" value="ATPase_NBD"/>
</dbReference>
<dbReference type="RefSeq" id="WP_008825619.1">
    <property type="nucleotide sequence ID" value="NZ_AFNU02000026.1"/>
</dbReference>
<accession>U2E7J6</accession>
<dbReference type="PANTHER" id="PTHR42749:SF1">
    <property type="entry name" value="CELL SHAPE-DETERMINING PROTEIN MREB"/>
    <property type="match status" value="1"/>
</dbReference>
<dbReference type="Pfam" id="PF06723">
    <property type="entry name" value="MreB_Mbl"/>
    <property type="match status" value="1"/>
</dbReference>
<feature type="binding site" evidence="6">
    <location>
        <begin position="158"/>
        <end position="160"/>
    </location>
    <ligand>
        <name>ATP</name>
        <dbReference type="ChEBI" id="CHEBI:30616"/>
    </ligand>
</feature>
<keyword evidence="3 6" id="KW-0067">ATP-binding</keyword>
<sequence length="335" mass="36318">MAGKKLGIGIDLGTTNLLVYVQGHGIIFNEPSVVAFDVETGDVIAGGEDAFSMLGKTHKKIRVSRPLRDGVISDMDAAKAMLRYVFKRVQTIRNFKDSKCLICCPSEVTQIEREAMRDLAIQMGIKDVFIEEEIKAGAIGAGIDIYTPTAAMVIDIGGGTTDVGVLSLGDVVLSHSIRIAGNYIDQEIVKYVHKQHNLVIGHSSAEKAKKKIGTLLETDELQTYRVSGRDLVTGLPSSVELNSDEIRNILLPIFDEIRNVAYTVLEQTPPELAADIVDNGIVVDGGGALIPGIKEYFEEQINLPVRIAENSLTAVVEGTKVLLKNRGSYLVNPTD</sequence>
<dbReference type="GO" id="GO:0016491">
    <property type="term" value="F:oxidoreductase activity"/>
    <property type="evidence" value="ECO:0007669"/>
    <property type="project" value="UniProtKB-KW"/>
</dbReference>
<evidence type="ECO:0000313" key="7">
    <source>
        <dbReference type="EMBL" id="ERJ10881.1"/>
    </source>
</evidence>
<keyword evidence="7" id="KW-0560">Oxidoreductase</keyword>
<comment type="caution">
    <text evidence="7">The sequence shown here is derived from an EMBL/GenBank/DDBJ whole genome shotgun (WGS) entry which is preliminary data.</text>
</comment>
<dbReference type="FunCoup" id="U2E7J6">
    <property type="interactions" value="303"/>
</dbReference>
<comment type="caution">
    <text evidence="6">Lacks conserved residue(s) required for the propagation of feature annotation.</text>
</comment>
<dbReference type="eggNOG" id="COG1077">
    <property type="taxonomic scope" value="Bacteria"/>
</dbReference>
<comment type="similarity">
    <text evidence="5 6">Belongs to the FtsA/MreB family.</text>
</comment>
<protein>
    <recommendedName>
        <fullName evidence="6">Cell shape-determining protein MreB</fullName>
    </recommendedName>
</protein>